<evidence type="ECO:0000313" key="2">
    <source>
        <dbReference type="Proteomes" id="UP000184092"/>
    </source>
</evidence>
<reference evidence="2" key="1">
    <citation type="submission" date="2016-11" db="EMBL/GenBank/DDBJ databases">
        <authorList>
            <person name="Varghese N."/>
            <person name="Submissions S."/>
        </authorList>
    </citation>
    <scope>NUCLEOTIDE SEQUENCE [LARGE SCALE GENOMIC DNA]</scope>
    <source>
        <strain evidence="2">CGMCC 1.2749</strain>
    </source>
</reference>
<proteinExistence type="predicted"/>
<dbReference type="EMBL" id="FRCL01000022">
    <property type="protein sequence ID" value="SHN20708.1"/>
    <property type="molecule type" value="Genomic_DNA"/>
</dbReference>
<protein>
    <submittedName>
        <fullName evidence="1">Uncharacterized protein</fullName>
    </submittedName>
</protein>
<name>A0A1M7PT99_9FLAO</name>
<dbReference type="Proteomes" id="UP000184092">
    <property type="component" value="Unassembled WGS sequence"/>
</dbReference>
<dbReference type="AlphaFoldDB" id="A0A1M7PT99"/>
<gene>
    <name evidence="1" type="ORF">SAMN05216269_12232</name>
</gene>
<dbReference type="OrthoDB" id="646079at2"/>
<dbReference type="PROSITE" id="PS51257">
    <property type="entry name" value="PROKAR_LIPOPROTEIN"/>
    <property type="match status" value="1"/>
</dbReference>
<keyword evidence="2" id="KW-1185">Reference proteome</keyword>
<dbReference type="STRING" id="178356.SAMN05216269_12232"/>
<dbReference type="RefSeq" id="WP_073211728.1">
    <property type="nucleotide sequence ID" value="NZ_FRCL01000022.1"/>
</dbReference>
<accession>A0A1M7PT99</accession>
<sequence>MKNISLGLVILPLLIISCTNDTIDTTYAFDSKASGKKSEKKESLLHNLTPENPANIYDYAGKLHNAFLDLYLSGNYQHNTIAQISKRIQKIANGNSDGTLLKLQPMVSKNLEEIQKIVKNPEAALQDAISNASMADEAKNSLFNFMNAALFWENEEYEAIYQSIISYESSVINNDEFSDEDKQIILTVSSITRYSLYYNKKRKDEDWETSVGNRVGAVGGDVKSSFSTISRSLIAGIMINNLVANR</sequence>
<evidence type="ECO:0000313" key="1">
    <source>
        <dbReference type="EMBL" id="SHN20708.1"/>
    </source>
</evidence>
<organism evidence="1 2">
    <name type="scientific">Flavobacterium xinjiangense</name>
    <dbReference type="NCBI Taxonomy" id="178356"/>
    <lineage>
        <taxon>Bacteria</taxon>
        <taxon>Pseudomonadati</taxon>
        <taxon>Bacteroidota</taxon>
        <taxon>Flavobacteriia</taxon>
        <taxon>Flavobacteriales</taxon>
        <taxon>Flavobacteriaceae</taxon>
        <taxon>Flavobacterium</taxon>
    </lineage>
</organism>